<reference evidence="2 3" key="1">
    <citation type="submission" date="2016-08" db="EMBL/GenBank/DDBJ databases">
        <title>The complete genome of Streptomyces subrutilus 10-1-1.</title>
        <authorList>
            <person name="Chen X."/>
        </authorList>
    </citation>
    <scope>NUCLEOTIDE SEQUENCE [LARGE SCALE GENOMIC DNA]</scope>
    <source>
        <strain evidence="2 3">10-1-1</strain>
    </source>
</reference>
<keyword evidence="1" id="KW-0812">Transmembrane</keyword>
<feature type="transmembrane region" description="Helical" evidence="1">
    <location>
        <begin position="66"/>
        <end position="84"/>
    </location>
</feature>
<accession>A0A1E5P0I2</accession>
<feature type="transmembrane region" description="Helical" evidence="1">
    <location>
        <begin position="37"/>
        <end position="59"/>
    </location>
</feature>
<gene>
    <name evidence="2" type="ORF">BGK67_34280</name>
</gene>
<organism evidence="2 3">
    <name type="scientific">Streptomyces subrutilus</name>
    <dbReference type="NCBI Taxonomy" id="36818"/>
    <lineage>
        <taxon>Bacteria</taxon>
        <taxon>Bacillati</taxon>
        <taxon>Actinomycetota</taxon>
        <taxon>Actinomycetes</taxon>
        <taxon>Kitasatosporales</taxon>
        <taxon>Streptomycetaceae</taxon>
        <taxon>Streptomyces</taxon>
    </lineage>
</organism>
<evidence type="ECO:0000313" key="2">
    <source>
        <dbReference type="EMBL" id="OEJ22579.1"/>
    </source>
</evidence>
<dbReference type="AlphaFoldDB" id="A0A1E5P0I2"/>
<evidence type="ECO:0000313" key="3">
    <source>
        <dbReference type="Proteomes" id="UP000095705"/>
    </source>
</evidence>
<keyword evidence="1" id="KW-1133">Transmembrane helix</keyword>
<name>A0A1E5P0I2_9ACTN</name>
<dbReference type="Proteomes" id="UP000095705">
    <property type="component" value="Unassembled WGS sequence"/>
</dbReference>
<sequence length="125" mass="13169">MITIVAVVISLAYTGLWTVISVPRLTDYIGGRDIDHPVFLAIAAIAGPTLFWAFIGLGIGLSKTGWAAGLASTGILATLTFGYLLTSSDGHGFDYWLFLAMIVAATLGAFCVTPYALVRGTVGRR</sequence>
<dbReference type="EMBL" id="MEHK01000002">
    <property type="protein sequence ID" value="OEJ22579.1"/>
    <property type="molecule type" value="Genomic_DNA"/>
</dbReference>
<comment type="caution">
    <text evidence="2">The sequence shown here is derived from an EMBL/GenBank/DDBJ whole genome shotgun (WGS) entry which is preliminary data.</text>
</comment>
<protein>
    <submittedName>
        <fullName evidence="2">Uncharacterized protein</fullName>
    </submittedName>
</protein>
<dbReference type="STRING" id="36818.BGK67_34280"/>
<dbReference type="RefSeq" id="WP_069924624.1">
    <property type="nucleotide sequence ID" value="NZ_MEHK01000002.1"/>
</dbReference>
<feature type="transmembrane region" description="Helical" evidence="1">
    <location>
        <begin position="96"/>
        <end position="118"/>
    </location>
</feature>
<keyword evidence="3" id="KW-1185">Reference proteome</keyword>
<proteinExistence type="predicted"/>
<keyword evidence="1" id="KW-0472">Membrane</keyword>
<dbReference type="OrthoDB" id="4214109at2"/>
<evidence type="ECO:0000256" key="1">
    <source>
        <dbReference type="SAM" id="Phobius"/>
    </source>
</evidence>